<protein>
    <submittedName>
        <fullName evidence="1">Uncharacterized protein</fullName>
    </submittedName>
</protein>
<dbReference type="Proteomes" id="UP000002058">
    <property type="component" value="Unassembled WGS sequence"/>
</dbReference>
<dbReference type="GeneID" id="8442973"/>
<dbReference type="HOGENOM" id="CLU_1897742_0_0_1"/>
<dbReference type="VEuPathDB" id="FungiDB:UREG_06785"/>
<accession>C4JW43</accession>
<dbReference type="InParanoid" id="C4JW43"/>
<evidence type="ECO:0000313" key="2">
    <source>
        <dbReference type="Proteomes" id="UP000002058"/>
    </source>
</evidence>
<dbReference type="RefSeq" id="XP_002583818.1">
    <property type="nucleotide sequence ID" value="XM_002583772.1"/>
</dbReference>
<reference evidence="2" key="1">
    <citation type="journal article" date="2009" name="Genome Res.">
        <title>Comparative genomic analyses of the human fungal pathogens Coccidioides and their relatives.</title>
        <authorList>
            <person name="Sharpton T.J."/>
            <person name="Stajich J.E."/>
            <person name="Rounsley S.D."/>
            <person name="Gardner M.J."/>
            <person name="Wortman J.R."/>
            <person name="Jordar V.S."/>
            <person name="Maiti R."/>
            <person name="Kodira C.D."/>
            <person name="Neafsey D.E."/>
            <person name="Zeng Q."/>
            <person name="Hung C.-Y."/>
            <person name="McMahan C."/>
            <person name="Muszewska A."/>
            <person name="Grynberg M."/>
            <person name="Mandel M.A."/>
            <person name="Kellner E.M."/>
            <person name="Barker B.M."/>
            <person name="Galgiani J.N."/>
            <person name="Orbach M.J."/>
            <person name="Kirkland T.N."/>
            <person name="Cole G.T."/>
            <person name="Henn M.R."/>
            <person name="Birren B.W."/>
            <person name="Taylor J.W."/>
        </authorList>
    </citation>
    <scope>NUCLEOTIDE SEQUENCE [LARGE SCALE GENOMIC DNA]</scope>
    <source>
        <strain evidence="2">UAMH 1704</strain>
    </source>
</reference>
<name>C4JW43_UNCRE</name>
<organism evidence="1 2">
    <name type="scientific">Uncinocarpus reesii (strain UAMH 1704)</name>
    <dbReference type="NCBI Taxonomy" id="336963"/>
    <lineage>
        <taxon>Eukaryota</taxon>
        <taxon>Fungi</taxon>
        <taxon>Dikarya</taxon>
        <taxon>Ascomycota</taxon>
        <taxon>Pezizomycotina</taxon>
        <taxon>Eurotiomycetes</taxon>
        <taxon>Eurotiomycetidae</taxon>
        <taxon>Onygenales</taxon>
        <taxon>Onygenaceae</taxon>
        <taxon>Uncinocarpus</taxon>
    </lineage>
</organism>
<dbReference type="KEGG" id="ure:UREG_06785"/>
<keyword evidence="2" id="KW-1185">Reference proteome</keyword>
<proteinExistence type="predicted"/>
<evidence type="ECO:0000313" key="1">
    <source>
        <dbReference type="EMBL" id="EEP81920.1"/>
    </source>
</evidence>
<dbReference type="AlphaFoldDB" id="C4JW43"/>
<dbReference type="EMBL" id="CH476618">
    <property type="protein sequence ID" value="EEP81920.1"/>
    <property type="molecule type" value="Genomic_DNA"/>
</dbReference>
<gene>
    <name evidence="1" type="ORF">UREG_06785</name>
</gene>
<sequence>MLRENKKYKAIASQYGPNGDSRRKHVAAQETHSTWITWFATGEGRSEQVPRPKSMIAAELNNESATLAMGQHAFPETLLDDRRMKMSKLNEENEMRCVETPPLPLREWRLPRRFCAITRRSNAVLARSIKRAHV</sequence>